<comment type="subcellular location">
    <subcellularLocation>
        <location evidence="1">Cell membrane</location>
        <topology evidence="1">Multi-pass membrane protein</topology>
    </subcellularLocation>
</comment>
<dbReference type="RefSeq" id="WP_141351395.1">
    <property type="nucleotide sequence ID" value="NZ_BJNV01000025.1"/>
</dbReference>
<dbReference type="GO" id="GO:0044874">
    <property type="term" value="P:lipoprotein localization to outer membrane"/>
    <property type="evidence" value="ECO:0007669"/>
    <property type="project" value="TreeGrafter"/>
</dbReference>
<dbReference type="InterPro" id="IPR011925">
    <property type="entry name" value="LolCE_TM"/>
</dbReference>
<reference evidence="11 12" key="1">
    <citation type="submission" date="2019-06" db="EMBL/GenBank/DDBJ databases">
        <title>Whole genome shotgun sequence of Zoogloea ramigera NBRC 15342.</title>
        <authorList>
            <person name="Hosoyama A."/>
            <person name="Uohara A."/>
            <person name="Ohji S."/>
            <person name="Ichikawa N."/>
        </authorList>
    </citation>
    <scope>NUCLEOTIDE SEQUENCE [LARGE SCALE GENOMIC DNA]</scope>
    <source>
        <strain evidence="11 12">NBRC 15342</strain>
    </source>
</reference>
<evidence type="ECO:0000259" key="9">
    <source>
        <dbReference type="Pfam" id="PF02687"/>
    </source>
</evidence>
<keyword evidence="6 8" id="KW-1133">Transmembrane helix</keyword>
<feature type="transmembrane region" description="Helical" evidence="8">
    <location>
        <begin position="24"/>
        <end position="50"/>
    </location>
</feature>
<dbReference type="Pfam" id="PF02687">
    <property type="entry name" value="FtsX"/>
    <property type="match status" value="1"/>
</dbReference>
<feature type="domain" description="ABC3 transporter permease C-terminal" evidence="9">
    <location>
        <begin position="276"/>
        <end position="410"/>
    </location>
</feature>
<dbReference type="EMBL" id="BJNV01000025">
    <property type="protein sequence ID" value="GEC95705.1"/>
    <property type="molecule type" value="Genomic_DNA"/>
</dbReference>
<evidence type="ECO:0000256" key="1">
    <source>
        <dbReference type="ARBA" id="ARBA00004651"/>
    </source>
</evidence>
<name>A0A4Y4CRY5_ZOORA</name>
<gene>
    <name evidence="11" type="ORF">ZRA01_17780</name>
</gene>
<evidence type="ECO:0000256" key="2">
    <source>
        <dbReference type="ARBA" id="ARBA00005236"/>
    </source>
</evidence>
<evidence type="ECO:0000256" key="7">
    <source>
        <dbReference type="ARBA" id="ARBA00023136"/>
    </source>
</evidence>
<dbReference type="NCBIfam" id="TIGR02212">
    <property type="entry name" value="lolCE"/>
    <property type="match status" value="1"/>
</dbReference>
<evidence type="ECO:0000259" key="10">
    <source>
        <dbReference type="Pfam" id="PF12704"/>
    </source>
</evidence>
<feature type="transmembrane region" description="Helical" evidence="8">
    <location>
        <begin position="274"/>
        <end position="298"/>
    </location>
</feature>
<sequence>MSYEFLVGLRYTRSRRRAQGRNRFISFISLVSMLGIALGVAALIVVLSVMNGFQTELRTRILGVASHVQISGFDGELGNWQRVADDAAKHPQVRAAAPFVQAQGMLSFDQTVRGTLIRGVLPDAEDKVADFARHMRFGRFEDLQPGAFGIVLGADLARALRVGPGEKVTLIAPQGLVTPAAILPRLKQFTVVGIFEVGMFEYDSSLALVHLQDAQTLYRMEDRVSGVRLKIDDLFAAPRVARELMQYVDADTLISDWTKSHANFFRAVQIEKNVMFIILLLIVAVAAFNIVSTLVMAVQDKQADIAILRTLGASPGSIMAIFVIQGALIGLIGLAIGVLGGVTLALNIDVVVPAIERAFGVQFLAKDVYYISDLPSELQWADVITISSVSFVLTLVATLYPSWRASRLNPAEALRYE</sequence>
<keyword evidence="7 8" id="KW-0472">Membrane</keyword>
<dbReference type="InterPro" id="IPR051447">
    <property type="entry name" value="Lipoprotein-release_system"/>
</dbReference>
<keyword evidence="11" id="KW-0449">Lipoprotein</keyword>
<dbReference type="OrthoDB" id="9808461at2"/>
<keyword evidence="12" id="KW-1185">Reference proteome</keyword>
<feature type="domain" description="MacB-like periplasmic core" evidence="10">
    <location>
        <begin position="29"/>
        <end position="245"/>
    </location>
</feature>
<keyword evidence="5 8" id="KW-0812">Transmembrane</keyword>
<dbReference type="GO" id="GO:0098797">
    <property type="term" value="C:plasma membrane protein complex"/>
    <property type="evidence" value="ECO:0007669"/>
    <property type="project" value="TreeGrafter"/>
</dbReference>
<comment type="caution">
    <text evidence="11">The sequence shown here is derived from an EMBL/GenBank/DDBJ whole genome shotgun (WGS) entry which is preliminary data.</text>
</comment>
<feature type="transmembrane region" description="Helical" evidence="8">
    <location>
        <begin position="319"/>
        <end position="346"/>
    </location>
</feature>
<dbReference type="PANTHER" id="PTHR30489">
    <property type="entry name" value="LIPOPROTEIN-RELEASING SYSTEM TRANSMEMBRANE PROTEIN LOLE"/>
    <property type="match status" value="1"/>
</dbReference>
<keyword evidence="4" id="KW-1003">Cell membrane</keyword>
<accession>A0A4Y4CRY5</accession>
<evidence type="ECO:0000256" key="3">
    <source>
        <dbReference type="ARBA" id="ARBA00022448"/>
    </source>
</evidence>
<keyword evidence="3" id="KW-0813">Transport</keyword>
<dbReference type="PANTHER" id="PTHR30489:SF0">
    <property type="entry name" value="LIPOPROTEIN-RELEASING SYSTEM TRANSMEMBRANE PROTEIN LOLE"/>
    <property type="match status" value="1"/>
</dbReference>
<evidence type="ECO:0000313" key="12">
    <source>
        <dbReference type="Proteomes" id="UP000318422"/>
    </source>
</evidence>
<evidence type="ECO:0000256" key="6">
    <source>
        <dbReference type="ARBA" id="ARBA00022989"/>
    </source>
</evidence>
<dbReference type="Pfam" id="PF12704">
    <property type="entry name" value="MacB_PCD"/>
    <property type="match status" value="1"/>
</dbReference>
<evidence type="ECO:0000256" key="8">
    <source>
        <dbReference type="SAM" id="Phobius"/>
    </source>
</evidence>
<comment type="similarity">
    <text evidence="2">Belongs to the ABC-4 integral membrane protein family. LolC/E subfamily.</text>
</comment>
<dbReference type="GO" id="GO:0042953">
    <property type="term" value="P:lipoprotein transport"/>
    <property type="evidence" value="ECO:0007669"/>
    <property type="project" value="InterPro"/>
</dbReference>
<feature type="transmembrane region" description="Helical" evidence="8">
    <location>
        <begin position="380"/>
        <end position="400"/>
    </location>
</feature>
<dbReference type="InterPro" id="IPR025857">
    <property type="entry name" value="MacB_PCD"/>
</dbReference>
<evidence type="ECO:0000256" key="4">
    <source>
        <dbReference type="ARBA" id="ARBA00022475"/>
    </source>
</evidence>
<evidence type="ECO:0000313" key="11">
    <source>
        <dbReference type="EMBL" id="GEC95705.1"/>
    </source>
</evidence>
<proteinExistence type="inferred from homology"/>
<dbReference type="Proteomes" id="UP000318422">
    <property type="component" value="Unassembled WGS sequence"/>
</dbReference>
<dbReference type="AlphaFoldDB" id="A0A4Y4CRY5"/>
<dbReference type="InterPro" id="IPR003838">
    <property type="entry name" value="ABC3_permease_C"/>
</dbReference>
<organism evidence="11 12">
    <name type="scientific">Zoogloea ramigera</name>
    <dbReference type="NCBI Taxonomy" id="350"/>
    <lineage>
        <taxon>Bacteria</taxon>
        <taxon>Pseudomonadati</taxon>
        <taxon>Pseudomonadota</taxon>
        <taxon>Betaproteobacteria</taxon>
        <taxon>Rhodocyclales</taxon>
        <taxon>Zoogloeaceae</taxon>
        <taxon>Zoogloea</taxon>
    </lineage>
</organism>
<evidence type="ECO:0000256" key="5">
    <source>
        <dbReference type="ARBA" id="ARBA00022692"/>
    </source>
</evidence>
<protein>
    <submittedName>
        <fullName evidence="11">Lipoprotein releasing system protein</fullName>
    </submittedName>
</protein>